<reference evidence="1 2" key="1">
    <citation type="journal article" date="2013" name="Genome Announc.">
        <title>Genome Sequence of the Obligate Gammaproteobacterial Methanotroph Methylomicrobium album Strain BG8.</title>
        <authorList>
            <person name="Kits K.D."/>
            <person name="Kalyuzhnaya M.G."/>
            <person name="Klotz M.G."/>
            <person name="Jetten M.S."/>
            <person name="Op den Camp H.J."/>
            <person name="Vuilleumier S."/>
            <person name="Bringel F."/>
            <person name="Dispirito A.A."/>
            <person name="Murrell J.C."/>
            <person name="Bruce D."/>
            <person name="Cheng J.F."/>
            <person name="Copeland A."/>
            <person name="Goodwin L."/>
            <person name="Hauser L."/>
            <person name="Lajus A."/>
            <person name="Land M.L."/>
            <person name="Lapidus A."/>
            <person name="Lucas S."/>
            <person name="Medigue C."/>
            <person name="Pitluck S."/>
            <person name="Woyke T."/>
            <person name="Zeytun A."/>
            <person name="Stein L.Y."/>
        </authorList>
    </citation>
    <scope>NUCLEOTIDE SEQUENCE [LARGE SCALE GENOMIC DNA]</scope>
    <source>
        <strain evidence="1 2">BG8</strain>
    </source>
</reference>
<organism evidence="1 2">
    <name type="scientific">Methylomicrobium album BG8</name>
    <dbReference type="NCBI Taxonomy" id="686340"/>
    <lineage>
        <taxon>Bacteria</taxon>
        <taxon>Pseudomonadati</taxon>
        <taxon>Pseudomonadota</taxon>
        <taxon>Gammaproteobacteria</taxon>
        <taxon>Methylococcales</taxon>
        <taxon>Methylococcaceae</taxon>
        <taxon>Methylomicrobium</taxon>
    </lineage>
</organism>
<dbReference type="Pfam" id="PF10670">
    <property type="entry name" value="DUF4198"/>
    <property type="match status" value="1"/>
</dbReference>
<accession>H8GKL2</accession>
<name>H8GKL2_METAL</name>
<dbReference type="STRING" id="686340.Metal_0153"/>
<dbReference type="AlphaFoldDB" id="H8GKL2"/>
<gene>
    <name evidence="1" type="ORF">Metal_0153</name>
</gene>
<dbReference type="HOGENOM" id="CLU_086920_0_0_6"/>
<proteinExistence type="predicted"/>
<dbReference type="Proteomes" id="UP000005090">
    <property type="component" value="Chromosome"/>
</dbReference>
<protein>
    <submittedName>
        <fullName evidence="1">ABC-type Co2+ transport system, periplasmic component</fullName>
    </submittedName>
</protein>
<dbReference type="RefSeq" id="WP_005368646.1">
    <property type="nucleotide sequence ID" value="NZ_CM001475.1"/>
</dbReference>
<evidence type="ECO:0000313" key="1">
    <source>
        <dbReference type="EMBL" id="EIC28020.1"/>
    </source>
</evidence>
<keyword evidence="2" id="KW-1185">Reference proteome</keyword>
<dbReference type="eggNOG" id="COG5266">
    <property type="taxonomic scope" value="Bacteria"/>
</dbReference>
<evidence type="ECO:0000313" key="2">
    <source>
        <dbReference type="Proteomes" id="UP000005090"/>
    </source>
</evidence>
<dbReference type="InterPro" id="IPR019613">
    <property type="entry name" value="DUF4198"/>
</dbReference>
<dbReference type="EMBL" id="CM001475">
    <property type="protein sequence ID" value="EIC28020.1"/>
    <property type="molecule type" value="Genomic_DNA"/>
</dbReference>
<sequence length="277" mass="30349">MRSFANLSLLIGSIFVSPKLAAHEYWLAPSAYSAPVGQTLAVQAYVGSDFKGELRPFAATRTVRLEVQTKERKDVKSRAINGDLDLAHLTVEDEGGIVVAFETHFVPVELPPEKFDEYLRREGLEGPLKAREALGAAAGPGRERYLRCAKAWIAGSDDSRLRKPFGMPLEIIPRSDPLVSGKLTVQVLYNAQPLEGIRVKAWNQALASGAVPRDQMARGPVQPVAQTRTDKNGVAILEIEGPGEWLLSAVHMQPSADKQAADWESRWASLTFARVPK</sequence>